<dbReference type="InterPro" id="IPR003340">
    <property type="entry name" value="B3_DNA-bd"/>
</dbReference>
<gene>
    <name evidence="8" type="ORF">CDL12_29291</name>
</gene>
<sequence>MKNLGPSFYKIMLLEFTQKLRIPDVFVAEYRAYLSKTVNLGADLSENIWSVKIEEKDGEYWFTEGWPRFAQDYKLQFANFVVFRFIDGSRIRVTVFEPSGLEKEALFLVSHGTEESEESEKSDSDNYDDDDDDDDDELAELMDATKINKETSFTFTWRKYMRNNMPIKGSFVKKMDLTKIKGVKMRNLKGDVHDVRLYHYTDGRSGFGGGWAAFVDVSEFVLDETYKFEFIPNKNGELLVQMILMKMGGKGRRS</sequence>
<reference evidence="9" key="1">
    <citation type="journal article" date="2018" name="Gigascience">
        <title>Genome assembly of the Pink Ipe (Handroanthus impetiginosus, Bignoniaceae), a highly valued, ecologically keystone Neotropical timber forest tree.</title>
        <authorList>
            <person name="Silva-Junior O.B."/>
            <person name="Grattapaglia D."/>
            <person name="Novaes E."/>
            <person name="Collevatti R.G."/>
        </authorList>
    </citation>
    <scope>NUCLEOTIDE SEQUENCE [LARGE SCALE GENOMIC DNA]</scope>
    <source>
        <strain evidence="9">cv. UFG-1</strain>
    </source>
</reference>
<evidence type="ECO:0000259" key="7">
    <source>
        <dbReference type="PROSITE" id="PS50863"/>
    </source>
</evidence>
<feature type="region of interest" description="Disordered" evidence="6">
    <location>
        <begin position="110"/>
        <end position="135"/>
    </location>
</feature>
<keyword evidence="4" id="KW-0804">Transcription</keyword>
<evidence type="ECO:0000256" key="4">
    <source>
        <dbReference type="ARBA" id="ARBA00023163"/>
    </source>
</evidence>
<dbReference type="STRING" id="429701.A0A2G9FZZ9"/>
<evidence type="ECO:0000256" key="5">
    <source>
        <dbReference type="ARBA" id="ARBA00023242"/>
    </source>
</evidence>
<dbReference type="InterPro" id="IPR050655">
    <property type="entry name" value="Plant_B3_domain"/>
</dbReference>
<dbReference type="EMBL" id="NKXS01008604">
    <property type="protein sequence ID" value="PIM98229.1"/>
    <property type="molecule type" value="Genomic_DNA"/>
</dbReference>
<dbReference type="AlphaFoldDB" id="A0A2G9FZZ9"/>
<dbReference type="OrthoDB" id="912016at2759"/>
<evidence type="ECO:0000313" key="9">
    <source>
        <dbReference type="Proteomes" id="UP000231279"/>
    </source>
</evidence>
<dbReference type="GO" id="GO:0005634">
    <property type="term" value="C:nucleus"/>
    <property type="evidence" value="ECO:0007669"/>
    <property type="project" value="UniProtKB-SubCell"/>
</dbReference>
<proteinExistence type="predicted"/>
<dbReference type="Gene3D" id="2.40.330.10">
    <property type="entry name" value="DNA-binding pseudobarrel domain"/>
    <property type="match status" value="2"/>
</dbReference>
<evidence type="ECO:0000256" key="2">
    <source>
        <dbReference type="ARBA" id="ARBA00023015"/>
    </source>
</evidence>
<dbReference type="GO" id="GO:0003677">
    <property type="term" value="F:DNA binding"/>
    <property type="evidence" value="ECO:0007669"/>
    <property type="project" value="UniProtKB-KW"/>
</dbReference>
<comment type="caution">
    <text evidence="8">The sequence shown here is derived from an EMBL/GenBank/DDBJ whole genome shotgun (WGS) entry which is preliminary data.</text>
</comment>
<evidence type="ECO:0000256" key="3">
    <source>
        <dbReference type="ARBA" id="ARBA00023125"/>
    </source>
</evidence>
<keyword evidence="9" id="KW-1185">Reference proteome</keyword>
<organism evidence="8 9">
    <name type="scientific">Handroanthus impetiginosus</name>
    <dbReference type="NCBI Taxonomy" id="429701"/>
    <lineage>
        <taxon>Eukaryota</taxon>
        <taxon>Viridiplantae</taxon>
        <taxon>Streptophyta</taxon>
        <taxon>Embryophyta</taxon>
        <taxon>Tracheophyta</taxon>
        <taxon>Spermatophyta</taxon>
        <taxon>Magnoliopsida</taxon>
        <taxon>eudicotyledons</taxon>
        <taxon>Gunneridae</taxon>
        <taxon>Pentapetalae</taxon>
        <taxon>asterids</taxon>
        <taxon>lamiids</taxon>
        <taxon>Lamiales</taxon>
        <taxon>Bignoniaceae</taxon>
        <taxon>Crescentiina</taxon>
        <taxon>Tabebuia alliance</taxon>
        <taxon>Handroanthus</taxon>
    </lineage>
</organism>
<dbReference type="PANTHER" id="PTHR31920">
    <property type="entry name" value="B3 DOMAIN-CONTAINING"/>
    <property type="match status" value="1"/>
</dbReference>
<dbReference type="PROSITE" id="PS50863">
    <property type="entry name" value="B3"/>
    <property type="match status" value="1"/>
</dbReference>
<dbReference type="PANTHER" id="PTHR31920:SF122">
    <property type="entry name" value="B3 DOMAIN-CONTAINING PROTEIN REM23"/>
    <property type="match status" value="1"/>
</dbReference>
<dbReference type="SUPFAM" id="SSF101936">
    <property type="entry name" value="DNA-binding pseudobarrel domain"/>
    <property type="match status" value="2"/>
</dbReference>
<dbReference type="SMART" id="SM01019">
    <property type="entry name" value="B3"/>
    <property type="match status" value="1"/>
</dbReference>
<feature type="compositionally biased region" description="Acidic residues" evidence="6">
    <location>
        <begin position="125"/>
        <end position="135"/>
    </location>
</feature>
<evidence type="ECO:0000256" key="6">
    <source>
        <dbReference type="SAM" id="MobiDB-lite"/>
    </source>
</evidence>
<comment type="subcellular location">
    <subcellularLocation>
        <location evidence="1">Nucleus</location>
    </subcellularLocation>
</comment>
<dbReference type="Pfam" id="PF02362">
    <property type="entry name" value="B3"/>
    <property type="match status" value="1"/>
</dbReference>
<protein>
    <recommendedName>
        <fullName evidence="7">TF-B3 domain-containing protein</fullName>
    </recommendedName>
</protein>
<evidence type="ECO:0000313" key="8">
    <source>
        <dbReference type="EMBL" id="PIM98229.1"/>
    </source>
</evidence>
<dbReference type="InterPro" id="IPR015300">
    <property type="entry name" value="DNA-bd_pseudobarrel_sf"/>
</dbReference>
<keyword evidence="5" id="KW-0539">Nucleus</keyword>
<dbReference type="Proteomes" id="UP000231279">
    <property type="component" value="Unassembled WGS sequence"/>
</dbReference>
<feature type="domain" description="TF-B3" evidence="7">
    <location>
        <begin position="5"/>
        <end position="99"/>
    </location>
</feature>
<keyword evidence="3" id="KW-0238">DNA-binding</keyword>
<name>A0A2G9FZZ9_9LAMI</name>
<evidence type="ECO:0000256" key="1">
    <source>
        <dbReference type="ARBA" id="ARBA00004123"/>
    </source>
</evidence>
<dbReference type="CDD" id="cd10017">
    <property type="entry name" value="B3_DNA"/>
    <property type="match status" value="1"/>
</dbReference>
<keyword evidence="2" id="KW-0805">Transcription regulation</keyword>
<accession>A0A2G9FZZ9</accession>